<evidence type="ECO:0000259" key="4">
    <source>
        <dbReference type="PROSITE" id="PS01124"/>
    </source>
</evidence>
<dbReference type="PROSITE" id="PS01124">
    <property type="entry name" value="HTH_ARAC_FAMILY_2"/>
    <property type="match status" value="1"/>
</dbReference>
<keyword evidence="6" id="KW-1185">Reference proteome</keyword>
<dbReference type="SMART" id="SM00342">
    <property type="entry name" value="HTH_ARAC"/>
    <property type="match status" value="1"/>
</dbReference>
<sequence length="323" mass="34717">MNSPVNTIDRPELLDPLEDILSLTGARARLTARLVGHGDWALLFAAPPGAKFNAVLEGTCTLTVDGHPPLTLRAGDIFLLTRPVDYALATSPTVDVQPAAPYFRPTPAEAAVVGSPTEPVTAGLVGGSFEFDGRARQLLLDGLPPVIHLPGHAEGALSTQQMLTRIDRELRHDRLGSRVVAEQFALVMLIDLLRYHISVGAAGRSWIYGLAEPVTATALRAMHADPARHWTVQQLAEAAHVSRSTLAVRFKQAVGQGPLEYLTRWRLELGADRLAKTDQGIAAIARAVGYGSEGAFSLAFKRMTGQAPGAYRRHTRGHPDDAT</sequence>
<dbReference type="InterPro" id="IPR009057">
    <property type="entry name" value="Homeodomain-like_sf"/>
</dbReference>
<dbReference type="PANTHER" id="PTHR46796">
    <property type="entry name" value="HTH-TYPE TRANSCRIPTIONAL ACTIVATOR RHAS-RELATED"/>
    <property type="match status" value="1"/>
</dbReference>
<dbReference type="PANTHER" id="PTHR46796:SF13">
    <property type="entry name" value="HTH-TYPE TRANSCRIPTIONAL ACTIVATOR RHAS"/>
    <property type="match status" value="1"/>
</dbReference>
<gene>
    <name evidence="5" type="ORF">VSH64_08335</name>
</gene>
<proteinExistence type="predicted"/>
<dbReference type="EMBL" id="CP142149">
    <property type="protein sequence ID" value="WSE32114.1"/>
    <property type="molecule type" value="Genomic_DNA"/>
</dbReference>
<dbReference type="InterPro" id="IPR018060">
    <property type="entry name" value="HTH_AraC"/>
</dbReference>
<feature type="domain" description="HTH araC/xylS-type" evidence="4">
    <location>
        <begin position="216"/>
        <end position="314"/>
    </location>
</feature>
<protein>
    <submittedName>
        <fullName evidence="5">AraC family transcriptional regulator</fullName>
    </submittedName>
</protein>
<accession>A0ABZ1ICB7</accession>
<name>A0ABZ1ICB7_9PSEU</name>
<dbReference type="SUPFAM" id="SSF46689">
    <property type="entry name" value="Homeodomain-like"/>
    <property type="match status" value="2"/>
</dbReference>
<keyword evidence="1" id="KW-0805">Transcription regulation</keyword>
<dbReference type="Gene3D" id="1.10.10.60">
    <property type="entry name" value="Homeodomain-like"/>
    <property type="match status" value="1"/>
</dbReference>
<evidence type="ECO:0000256" key="1">
    <source>
        <dbReference type="ARBA" id="ARBA00023015"/>
    </source>
</evidence>
<evidence type="ECO:0000313" key="5">
    <source>
        <dbReference type="EMBL" id="WSE32114.1"/>
    </source>
</evidence>
<organism evidence="5 6">
    <name type="scientific">Amycolatopsis rhabdoformis</name>
    <dbReference type="NCBI Taxonomy" id="1448059"/>
    <lineage>
        <taxon>Bacteria</taxon>
        <taxon>Bacillati</taxon>
        <taxon>Actinomycetota</taxon>
        <taxon>Actinomycetes</taxon>
        <taxon>Pseudonocardiales</taxon>
        <taxon>Pseudonocardiaceae</taxon>
        <taxon>Amycolatopsis</taxon>
    </lineage>
</organism>
<dbReference type="Proteomes" id="UP001330812">
    <property type="component" value="Chromosome"/>
</dbReference>
<dbReference type="PROSITE" id="PS00041">
    <property type="entry name" value="HTH_ARAC_FAMILY_1"/>
    <property type="match status" value="1"/>
</dbReference>
<dbReference type="Pfam" id="PF12833">
    <property type="entry name" value="HTH_18"/>
    <property type="match status" value="1"/>
</dbReference>
<evidence type="ECO:0000313" key="6">
    <source>
        <dbReference type="Proteomes" id="UP001330812"/>
    </source>
</evidence>
<keyword evidence="3" id="KW-0804">Transcription</keyword>
<evidence type="ECO:0000256" key="3">
    <source>
        <dbReference type="ARBA" id="ARBA00023163"/>
    </source>
</evidence>
<dbReference type="InterPro" id="IPR032783">
    <property type="entry name" value="AraC_lig"/>
</dbReference>
<keyword evidence="2" id="KW-0238">DNA-binding</keyword>
<dbReference type="InterPro" id="IPR020449">
    <property type="entry name" value="Tscrpt_reg_AraC-type_HTH"/>
</dbReference>
<reference evidence="5 6" key="1">
    <citation type="journal article" date="2015" name="Int. J. Syst. Evol. Microbiol.">
        <title>Amycolatopsis rhabdoformis sp. nov., an actinomycete isolated from a tropical forest soil.</title>
        <authorList>
            <person name="Souza W.R."/>
            <person name="Silva R.E."/>
            <person name="Goodfellow M."/>
            <person name="Busarakam K."/>
            <person name="Figueiro F.S."/>
            <person name="Ferreira D."/>
            <person name="Rodrigues-Filho E."/>
            <person name="Moraes L.A.B."/>
            <person name="Zucchi T.D."/>
        </authorList>
    </citation>
    <scope>NUCLEOTIDE SEQUENCE [LARGE SCALE GENOMIC DNA]</scope>
    <source>
        <strain evidence="5 6">NCIMB 14900</strain>
    </source>
</reference>
<evidence type="ECO:0000256" key="2">
    <source>
        <dbReference type="ARBA" id="ARBA00023125"/>
    </source>
</evidence>
<dbReference type="RefSeq" id="WP_326834922.1">
    <property type="nucleotide sequence ID" value="NZ_CP142149.1"/>
</dbReference>
<dbReference type="PRINTS" id="PR00032">
    <property type="entry name" value="HTHARAC"/>
</dbReference>
<dbReference type="InterPro" id="IPR018062">
    <property type="entry name" value="HTH_AraC-typ_CS"/>
</dbReference>
<dbReference type="InterPro" id="IPR050204">
    <property type="entry name" value="AraC_XylS_family_regulators"/>
</dbReference>
<dbReference type="Pfam" id="PF12852">
    <property type="entry name" value="Cupin_6"/>
    <property type="match status" value="1"/>
</dbReference>